<dbReference type="Pfam" id="PF01569">
    <property type="entry name" value="PAP2"/>
    <property type="match status" value="1"/>
</dbReference>
<reference evidence="10" key="2">
    <citation type="submission" date="2020-09" db="EMBL/GenBank/DDBJ databases">
        <authorList>
            <person name="Sun Q."/>
            <person name="Ohkuma M."/>
        </authorList>
    </citation>
    <scope>NUCLEOTIDE SEQUENCE</scope>
    <source>
        <strain evidence="10">JCM 5069</strain>
    </source>
</reference>
<dbReference type="AlphaFoldDB" id="A0A919GN32"/>
<dbReference type="InterPro" id="IPR036938">
    <property type="entry name" value="PAP2/HPO_sf"/>
</dbReference>
<evidence type="ECO:0000256" key="1">
    <source>
        <dbReference type="ARBA" id="ARBA00004651"/>
    </source>
</evidence>
<feature type="region of interest" description="Disordered" evidence="7">
    <location>
        <begin position="238"/>
        <end position="369"/>
    </location>
</feature>
<evidence type="ECO:0000256" key="2">
    <source>
        <dbReference type="ARBA" id="ARBA00022475"/>
    </source>
</evidence>
<sequence length="369" mass="38373">MAGLATSGSNPDVSLLYEINGLAKDSPGWADRTLEFLGEYGLLLGLVLLVLACWWSQRRHAPSLDAAASSVAAVVWTPLAAGIAVLVNVPIRGFVGRPRPFVDHEGIDVLIHGKNDYSFVSDHATLAMAMAVGLFVASRKFGIAGLVLALAEGFCRVFMGVHYPTDVIGGFALGTAVVLLLSPLASAALTPLMKAIGRSAHAGWLVRSRASATDAASAGPGGADSSSHVHARVLADADAGEDEEGAAADPAPWPGRPAVTARSDAAGAEPEAELLAGRQGERPARVQQSRTAPQDRGRAVARDAERSPRRDPEAALRTGAERTRRSDTDTTRRPGPDADEEAAMSGAPQDPSESGPRDPQGPREPDLAA</sequence>
<gene>
    <name evidence="10" type="ORF">GCM10018793_65290</name>
</gene>
<dbReference type="SUPFAM" id="SSF48317">
    <property type="entry name" value="Acid phosphatase/Vanadium-dependent haloperoxidase"/>
    <property type="match status" value="1"/>
</dbReference>
<organism evidence="10 11">
    <name type="scientific">Streptomyces sulfonofaciens</name>
    <dbReference type="NCBI Taxonomy" id="68272"/>
    <lineage>
        <taxon>Bacteria</taxon>
        <taxon>Bacillati</taxon>
        <taxon>Actinomycetota</taxon>
        <taxon>Actinomycetes</taxon>
        <taxon>Kitasatosporales</taxon>
        <taxon>Streptomycetaceae</taxon>
        <taxon>Streptomyces</taxon>
    </lineage>
</organism>
<keyword evidence="11" id="KW-1185">Reference proteome</keyword>
<feature type="transmembrane region" description="Helical" evidence="8">
    <location>
        <begin position="36"/>
        <end position="55"/>
    </location>
</feature>
<dbReference type="GO" id="GO:0016787">
    <property type="term" value="F:hydrolase activity"/>
    <property type="evidence" value="ECO:0007669"/>
    <property type="project" value="UniProtKB-KW"/>
</dbReference>
<dbReference type="PANTHER" id="PTHR14969:SF62">
    <property type="entry name" value="DECAPRENYLPHOSPHORYL-5-PHOSPHORIBOSE PHOSPHATASE RV3807C-RELATED"/>
    <property type="match status" value="1"/>
</dbReference>
<evidence type="ECO:0000256" key="3">
    <source>
        <dbReference type="ARBA" id="ARBA00022692"/>
    </source>
</evidence>
<feature type="domain" description="Phosphatidic acid phosphatase type 2/haloperoxidase" evidence="9">
    <location>
        <begin position="71"/>
        <end position="182"/>
    </location>
</feature>
<evidence type="ECO:0000259" key="9">
    <source>
        <dbReference type="SMART" id="SM00014"/>
    </source>
</evidence>
<feature type="transmembrane region" description="Helical" evidence="8">
    <location>
        <begin position="67"/>
        <end position="91"/>
    </location>
</feature>
<keyword evidence="6 8" id="KW-0472">Membrane</keyword>
<dbReference type="PANTHER" id="PTHR14969">
    <property type="entry name" value="SPHINGOSINE-1-PHOSPHATE PHOSPHOHYDROLASE"/>
    <property type="match status" value="1"/>
</dbReference>
<evidence type="ECO:0000256" key="7">
    <source>
        <dbReference type="SAM" id="MobiDB-lite"/>
    </source>
</evidence>
<evidence type="ECO:0000256" key="4">
    <source>
        <dbReference type="ARBA" id="ARBA00022801"/>
    </source>
</evidence>
<feature type="compositionally biased region" description="Basic and acidic residues" evidence="7">
    <location>
        <begin position="293"/>
        <end position="336"/>
    </location>
</feature>
<name>A0A919GN32_9ACTN</name>
<evidence type="ECO:0000256" key="6">
    <source>
        <dbReference type="ARBA" id="ARBA00023136"/>
    </source>
</evidence>
<dbReference type="SMART" id="SM00014">
    <property type="entry name" value="acidPPc"/>
    <property type="match status" value="1"/>
</dbReference>
<dbReference type="Proteomes" id="UP000603708">
    <property type="component" value="Unassembled WGS sequence"/>
</dbReference>
<comment type="subcellular location">
    <subcellularLocation>
        <location evidence="1">Cell membrane</location>
        <topology evidence="1">Multi-pass membrane protein</topology>
    </subcellularLocation>
</comment>
<dbReference type="Gene3D" id="1.20.144.10">
    <property type="entry name" value="Phosphatidic acid phosphatase type 2/haloperoxidase"/>
    <property type="match status" value="1"/>
</dbReference>
<evidence type="ECO:0000313" key="11">
    <source>
        <dbReference type="Proteomes" id="UP000603708"/>
    </source>
</evidence>
<feature type="compositionally biased region" description="Basic and acidic residues" evidence="7">
    <location>
        <begin position="360"/>
        <end position="369"/>
    </location>
</feature>
<accession>A0A919GN32</accession>
<keyword evidence="2" id="KW-1003">Cell membrane</keyword>
<evidence type="ECO:0000256" key="8">
    <source>
        <dbReference type="SAM" id="Phobius"/>
    </source>
</evidence>
<keyword evidence="3 8" id="KW-0812">Transmembrane</keyword>
<evidence type="ECO:0000313" key="10">
    <source>
        <dbReference type="EMBL" id="GHH87860.1"/>
    </source>
</evidence>
<dbReference type="EMBL" id="BNCD01000031">
    <property type="protein sequence ID" value="GHH87860.1"/>
    <property type="molecule type" value="Genomic_DNA"/>
</dbReference>
<protein>
    <recommendedName>
        <fullName evidence="9">Phosphatidic acid phosphatase type 2/haloperoxidase domain-containing protein</fullName>
    </recommendedName>
</protein>
<keyword evidence="4" id="KW-0378">Hydrolase</keyword>
<feature type="transmembrane region" description="Helical" evidence="8">
    <location>
        <begin position="167"/>
        <end position="189"/>
    </location>
</feature>
<comment type="caution">
    <text evidence="10">The sequence shown here is derived from an EMBL/GenBank/DDBJ whole genome shotgun (WGS) entry which is preliminary data.</text>
</comment>
<reference evidence="10" key="1">
    <citation type="journal article" date="2014" name="Int. J. Syst. Evol. Microbiol.">
        <title>Complete genome sequence of Corynebacterium casei LMG S-19264T (=DSM 44701T), isolated from a smear-ripened cheese.</title>
        <authorList>
            <consortium name="US DOE Joint Genome Institute (JGI-PGF)"/>
            <person name="Walter F."/>
            <person name="Albersmeier A."/>
            <person name="Kalinowski J."/>
            <person name="Ruckert C."/>
        </authorList>
    </citation>
    <scope>NUCLEOTIDE SEQUENCE</scope>
    <source>
        <strain evidence="10">JCM 5069</strain>
    </source>
</reference>
<dbReference type="GO" id="GO:0005886">
    <property type="term" value="C:plasma membrane"/>
    <property type="evidence" value="ECO:0007669"/>
    <property type="project" value="UniProtKB-SubCell"/>
</dbReference>
<evidence type="ECO:0000256" key="5">
    <source>
        <dbReference type="ARBA" id="ARBA00022989"/>
    </source>
</evidence>
<proteinExistence type="predicted"/>
<dbReference type="InterPro" id="IPR000326">
    <property type="entry name" value="PAP2/HPO"/>
</dbReference>
<keyword evidence="5 8" id="KW-1133">Transmembrane helix</keyword>
<feature type="compositionally biased region" description="Low complexity" evidence="7">
    <location>
        <begin position="265"/>
        <end position="277"/>
    </location>
</feature>